<dbReference type="AlphaFoldDB" id="A0A2S9V5D0"/>
<dbReference type="Proteomes" id="UP000238949">
    <property type="component" value="Unassembled WGS sequence"/>
</dbReference>
<dbReference type="RefSeq" id="WP_012520012.1">
    <property type="nucleotide sequence ID" value="NZ_PVNP01000202.1"/>
</dbReference>
<organism evidence="1 2">
    <name type="scientific">Alteromonas alba</name>
    <dbReference type="NCBI Taxonomy" id="2079529"/>
    <lineage>
        <taxon>Bacteria</taxon>
        <taxon>Pseudomonadati</taxon>
        <taxon>Pseudomonadota</taxon>
        <taxon>Gammaproteobacteria</taxon>
        <taxon>Alteromonadales</taxon>
        <taxon>Alteromonadaceae</taxon>
        <taxon>Alteromonas/Salinimonas group</taxon>
        <taxon>Alteromonas</taxon>
    </lineage>
</organism>
<reference evidence="2" key="1">
    <citation type="journal article" date="2020" name="Int. J. Syst. Evol. Microbiol.">
        <title>Alteromonas alba sp. nov., a marine bacterium isolated from the seawater of the West Pacific Ocean.</title>
        <authorList>
            <person name="Sun C."/>
            <person name="Wu Y.-H."/>
            <person name="Xamxidin M."/>
            <person name="Cheng H."/>
            <person name="Xu X.-W."/>
        </authorList>
    </citation>
    <scope>NUCLEOTIDE SEQUENCE [LARGE SCALE GENOMIC DNA]</scope>
    <source>
        <strain evidence="2">190</strain>
    </source>
</reference>
<dbReference type="EMBL" id="PVNP01000202">
    <property type="protein sequence ID" value="PRO71677.1"/>
    <property type="molecule type" value="Genomic_DNA"/>
</dbReference>
<evidence type="ECO:0000313" key="2">
    <source>
        <dbReference type="Proteomes" id="UP000238949"/>
    </source>
</evidence>
<protein>
    <submittedName>
        <fullName evidence="1">Uncharacterized protein</fullName>
    </submittedName>
</protein>
<gene>
    <name evidence="1" type="ORF">C6Y40_20820</name>
</gene>
<evidence type="ECO:0000313" key="1">
    <source>
        <dbReference type="EMBL" id="PRO71677.1"/>
    </source>
</evidence>
<sequence>MTNPFTARWTAQGHTLCLGHWEICFNQQLLELPSAKAENHMDTRGIFSWLFPDDEEYIEGLEIHEWIEEQANWLVPLFERYDIPFDEQHVEWFYEAVNQNDWRCGSCGGCL</sequence>
<comment type="caution">
    <text evidence="1">The sequence shown here is derived from an EMBL/GenBank/DDBJ whole genome shotgun (WGS) entry which is preliminary data.</text>
</comment>
<dbReference type="OrthoDB" id="5815475at2"/>
<name>A0A2S9V5D0_9ALTE</name>
<proteinExistence type="predicted"/>
<accession>A0A2S9V5D0</accession>
<keyword evidence="2" id="KW-1185">Reference proteome</keyword>